<accession>A0ABQ8JJB2</accession>
<dbReference type="EMBL" id="NJHN03000036">
    <property type="protein sequence ID" value="KAH9422582.1"/>
    <property type="molecule type" value="Genomic_DNA"/>
</dbReference>
<dbReference type="Proteomes" id="UP000887458">
    <property type="component" value="Unassembled WGS sequence"/>
</dbReference>
<reference evidence="1 2" key="1">
    <citation type="journal article" date="2018" name="J. Allergy Clin. Immunol.">
        <title>High-quality assembly of Dermatophagoides pteronyssinus genome and transcriptome reveals a wide range of novel allergens.</title>
        <authorList>
            <person name="Liu X.Y."/>
            <person name="Yang K.Y."/>
            <person name="Wang M.Q."/>
            <person name="Kwok J.S."/>
            <person name="Zeng X."/>
            <person name="Yang Z."/>
            <person name="Xiao X.J."/>
            <person name="Lau C.P."/>
            <person name="Li Y."/>
            <person name="Huang Z.M."/>
            <person name="Ba J.G."/>
            <person name="Yim A.K."/>
            <person name="Ouyang C.Y."/>
            <person name="Ngai S.M."/>
            <person name="Chan T.F."/>
            <person name="Leung E.L."/>
            <person name="Liu L."/>
            <person name="Liu Z.G."/>
            <person name="Tsui S.K."/>
        </authorList>
    </citation>
    <scope>NUCLEOTIDE SEQUENCE [LARGE SCALE GENOMIC DNA]</scope>
    <source>
        <strain evidence="1">Derp</strain>
    </source>
</reference>
<organism evidence="1 2">
    <name type="scientific">Dermatophagoides pteronyssinus</name>
    <name type="common">European house dust mite</name>
    <dbReference type="NCBI Taxonomy" id="6956"/>
    <lineage>
        <taxon>Eukaryota</taxon>
        <taxon>Metazoa</taxon>
        <taxon>Ecdysozoa</taxon>
        <taxon>Arthropoda</taxon>
        <taxon>Chelicerata</taxon>
        <taxon>Arachnida</taxon>
        <taxon>Acari</taxon>
        <taxon>Acariformes</taxon>
        <taxon>Sarcoptiformes</taxon>
        <taxon>Astigmata</taxon>
        <taxon>Psoroptidia</taxon>
        <taxon>Analgoidea</taxon>
        <taxon>Pyroglyphidae</taxon>
        <taxon>Dermatophagoidinae</taxon>
        <taxon>Dermatophagoides</taxon>
    </lineage>
</organism>
<protein>
    <submittedName>
        <fullName evidence="1">Uncharacterized protein</fullName>
    </submittedName>
</protein>
<evidence type="ECO:0000313" key="2">
    <source>
        <dbReference type="Proteomes" id="UP000887458"/>
    </source>
</evidence>
<keyword evidence="2" id="KW-1185">Reference proteome</keyword>
<comment type="caution">
    <text evidence="1">The sequence shown here is derived from an EMBL/GenBank/DDBJ whole genome shotgun (WGS) entry which is preliminary data.</text>
</comment>
<reference evidence="1 2" key="2">
    <citation type="journal article" date="2022" name="Mol. Biol. Evol.">
        <title>Comparative Genomics Reveals Insights into the Divergent Evolution of Astigmatic Mites and Household Pest Adaptations.</title>
        <authorList>
            <person name="Xiong Q."/>
            <person name="Wan A.T."/>
            <person name="Liu X."/>
            <person name="Fung C.S."/>
            <person name="Xiao X."/>
            <person name="Malainual N."/>
            <person name="Hou J."/>
            <person name="Wang L."/>
            <person name="Wang M."/>
            <person name="Yang K.Y."/>
            <person name="Cui Y."/>
            <person name="Leung E.L."/>
            <person name="Nong W."/>
            <person name="Shin S.K."/>
            <person name="Au S.W."/>
            <person name="Jeong K.Y."/>
            <person name="Chew F.T."/>
            <person name="Hui J.H."/>
            <person name="Leung T.F."/>
            <person name="Tungtrongchitr A."/>
            <person name="Zhong N."/>
            <person name="Liu Z."/>
            <person name="Tsui S.K."/>
        </authorList>
    </citation>
    <scope>NUCLEOTIDE SEQUENCE [LARGE SCALE GENOMIC DNA]</scope>
    <source>
        <strain evidence="1">Derp</strain>
    </source>
</reference>
<evidence type="ECO:0000313" key="1">
    <source>
        <dbReference type="EMBL" id="KAH9422582.1"/>
    </source>
</evidence>
<name>A0ABQ8JJB2_DERPT</name>
<sequence>MENRILSKQLQHGIFSVDVEGFLLVVITDKQSELQDNEKQRQRRRHEYEYLISTTKRTKIIFFYPNGYSLRCYMSR</sequence>
<proteinExistence type="predicted"/>
<gene>
    <name evidence="1" type="ORF">DERP_003259</name>
</gene>